<feature type="compositionally biased region" description="Pro residues" evidence="1">
    <location>
        <begin position="1"/>
        <end position="14"/>
    </location>
</feature>
<feature type="domain" description="Conserved oligomeric Golgi complex subunit 4 N-terminal" evidence="2">
    <location>
        <begin position="43"/>
        <end position="130"/>
    </location>
</feature>
<dbReference type="AlphaFoldDB" id="A0AAV3QED3"/>
<keyword evidence="4" id="KW-1185">Reference proteome</keyword>
<proteinExistence type="predicted"/>
<dbReference type="Proteomes" id="UP001454036">
    <property type="component" value="Unassembled WGS sequence"/>
</dbReference>
<dbReference type="PANTHER" id="PTHR24016:SF0">
    <property type="entry name" value="CONSERVED OLIGOMERIC GOLGI COMPLEX SUBUNIT 4"/>
    <property type="match status" value="1"/>
</dbReference>
<dbReference type="PANTHER" id="PTHR24016">
    <property type="entry name" value="CONSERVED OLIGOMERIC GOLGI COMPLEX SUBUNIT 4"/>
    <property type="match status" value="1"/>
</dbReference>
<dbReference type="EMBL" id="BAABME010004219">
    <property type="protein sequence ID" value="GAA0161581.1"/>
    <property type="molecule type" value="Genomic_DNA"/>
</dbReference>
<sequence length="149" mass="17091">MSSTPKPPTTPTTPIPHHHPIHQYPEALTTITTPTDVSTMTRLLHEFLDIVKSDKDFMFNNVRTTNSLVDHVFAKVCLLDLAQSRLHDTNLRIELIVHRSNCLEGVKKSLQSDDLENGDNFVRGFLKIDIKFKFDPGWVRVVWGRIMSR</sequence>
<accession>A0AAV3QED3</accession>
<evidence type="ECO:0000256" key="1">
    <source>
        <dbReference type="SAM" id="MobiDB-lite"/>
    </source>
</evidence>
<comment type="caution">
    <text evidence="3">The sequence shown here is derived from an EMBL/GenBank/DDBJ whole genome shotgun (WGS) entry which is preliminary data.</text>
</comment>
<evidence type="ECO:0000259" key="2">
    <source>
        <dbReference type="Pfam" id="PF20663"/>
    </source>
</evidence>
<evidence type="ECO:0000313" key="3">
    <source>
        <dbReference type="EMBL" id="GAA0161581.1"/>
    </source>
</evidence>
<organism evidence="3 4">
    <name type="scientific">Lithospermum erythrorhizon</name>
    <name type="common">Purple gromwell</name>
    <name type="synonym">Lithospermum officinale var. erythrorhizon</name>
    <dbReference type="NCBI Taxonomy" id="34254"/>
    <lineage>
        <taxon>Eukaryota</taxon>
        <taxon>Viridiplantae</taxon>
        <taxon>Streptophyta</taxon>
        <taxon>Embryophyta</taxon>
        <taxon>Tracheophyta</taxon>
        <taxon>Spermatophyta</taxon>
        <taxon>Magnoliopsida</taxon>
        <taxon>eudicotyledons</taxon>
        <taxon>Gunneridae</taxon>
        <taxon>Pentapetalae</taxon>
        <taxon>asterids</taxon>
        <taxon>lamiids</taxon>
        <taxon>Boraginales</taxon>
        <taxon>Boraginaceae</taxon>
        <taxon>Boraginoideae</taxon>
        <taxon>Lithospermeae</taxon>
        <taxon>Lithospermum</taxon>
    </lineage>
</organism>
<dbReference type="InterPro" id="IPR048680">
    <property type="entry name" value="COG4_N"/>
</dbReference>
<protein>
    <recommendedName>
        <fullName evidence="2">Conserved oligomeric Golgi complex subunit 4 N-terminal domain-containing protein</fullName>
    </recommendedName>
</protein>
<gene>
    <name evidence="3" type="ORF">LIER_17862</name>
</gene>
<feature type="region of interest" description="Disordered" evidence="1">
    <location>
        <begin position="1"/>
        <end position="21"/>
    </location>
</feature>
<dbReference type="InterPro" id="IPR048682">
    <property type="entry name" value="COG4"/>
</dbReference>
<dbReference type="Pfam" id="PF20663">
    <property type="entry name" value="COG4_N"/>
    <property type="match status" value="1"/>
</dbReference>
<evidence type="ECO:0000313" key="4">
    <source>
        <dbReference type="Proteomes" id="UP001454036"/>
    </source>
</evidence>
<reference evidence="3 4" key="1">
    <citation type="submission" date="2024-01" db="EMBL/GenBank/DDBJ databases">
        <title>The complete chloroplast genome sequence of Lithospermum erythrorhizon: insights into the phylogenetic relationship among Boraginaceae species and the maternal lineages of purple gromwells.</title>
        <authorList>
            <person name="Okada T."/>
            <person name="Watanabe K."/>
        </authorList>
    </citation>
    <scope>NUCLEOTIDE SEQUENCE [LARGE SCALE GENOMIC DNA]</scope>
</reference>
<name>A0AAV3QED3_LITER</name>